<keyword evidence="4" id="KW-1185">Reference proteome</keyword>
<name>A0A9Q0N2F0_9DIPT</name>
<dbReference type="SMART" id="SM00333">
    <property type="entry name" value="TUDOR"/>
    <property type="match status" value="6"/>
</dbReference>
<feature type="domain" description="Tudor" evidence="2">
    <location>
        <begin position="1111"/>
        <end position="1167"/>
    </location>
</feature>
<dbReference type="PANTHER" id="PTHR22948">
    <property type="entry name" value="TUDOR DOMAIN CONTAINING PROTEIN"/>
    <property type="match status" value="1"/>
</dbReference>
<dbReference type="InterPro" id="IPR002999">
    <property type="entry name" value="Tudor"/>
</dbReference>
<dbReference type="OrthoDB" id="9989103at2759"/>
<feature type="domain" description="Tudor" evidence="2">
    <location>
        <begin position="334"/>
        <end position="391"/>
    </location>
</feature>
<feature type="domain" description="Tudor" evidence="2">
    <location>
        <begin position="761"/>
        <end position="819"/>
    </location>
</feature>
<dbReference type="Pfam" id="PF00567">
    <property type="entry name" value="TUDOR"/>
    <property type="match status" value="6"/>
</dbReference>
<evidence type="ECO:0000259" key="2">
    <source>
        <dbReference type="PROSITE" id="PS50304"/>
    </source>
</evidence>
<dbReference type="PANTHER" id="PTHR22948:SF72">
    <property type="entry name" value="TUDOR DOMAIN-CONTAINING PROTEIN"/>
    <property type="match status" value="1"/>
</dbReference>
<dbReference type="Gene3D" id="2.40.50.90">
    <property type="match status" value="4"/>
</dbReference>
<accession>A0A9Q0N2F0</accession>
<organism evidence="3 4">
    <name type="scientific">Pseudolycoriella hygida</name>
    <dbReference type="NCBI Taxonomy" id="35572"/>
    <lineage>
        <taxon>Eukaryota</taxon>
        <taxon>Metazoa</taxon>
        <taxon>Ecdysozoa</taxon>
        <taxon>Arthropoda</taxon>
        <taxon>Hexapoda</taxon>
        <taxon>Insecta</taxon>
        <taxon>Pterygota</taxon>
        <taxon>Neoptera</taxon>
        <taxon>Endopterygota</taxon>
        <taxon>Diptera</taxon>
        <taxon>Nematocera</taxon>
        <taxon>Sciaroidea</taxon>
        <taxon>Sciaridae</taxon>
        <taxon>Pseudolycoriella</taxon>
    </lineage>
</organism>
<dbReference type="PROSITE" id="PS50304">
    <property type="entry name" value="TUDOR"/>
    <property type="match status" value="6"/>
</dbReference>
<sequence>MEIPMQPISLNKNQEVKLTWLFSPLDFYVTTIKSDADLEYTSQMKNIHHFYKNKSPFAKRVEVGSLVIAKYSKNNQLHRAKIIEFNEQLNKYKAQLIDFGALTIVDAEDVYEMDKIFAKLECQAIKCSFDGVALSASRFDMEETIEKMMTYKKLDCRFIKKKGDTFYVDITADGLNVKSTLIKAKFLSILDEGIELERLVGQTVMAEVKSFNDLSSFRIIIYGCGTLFEVSCKNAENKPIGKKLSVDEVIPIRIESLALGKSFVVSPLIDTFGEAPPSPICNVSFFSNNFKAVVTHWKSYNVAYIQSEHVSDLSQKLLDDLYSFYDKSGDLLREFTPQTLCAAKSADENWYRAEIVSETQSHIEVRYLDYGNCESIPKNLIKCLESKFCKIPALAVKVYLPLNKAHNDGKVPMDEIAKLTEEVLLNLKVLGFHEENWIVDLLNDNTSITDAIKTKTSCKTITVNELKKQITDVELSQKASRLNVQKPKVNQQVETKTAKTEVTQPTTETENTQAPSQQLAPSDNRISLQASTTSPRTKAAISHIDRPDRFYLQISSSIESLYELQENIQIVAPSLPPLDDFSNETRCIVRYSVDMQWYRAVIIDSDRNITSILFIDYGNTDSITDNSLIKSMSDAFDKIPPYAIPCALPLEAKDRIEWSEESCDLFKNLMKLDEDAEFEFVCKGKSNNFVKLYQGELDVMEKFIQNGHAIRLDSITSGSKCYVSHVNSISDFYIQMESDTNALEKLADYLLDESKFAIMTDVKEGVVCSAKYLDDGLWYRGKIKSHNGDGTEVCFIDYGNSSITNEVRIVPTEIANIPALAKYCSLVKPKDVQYWSESAEKRFVELTDNGGVFMVDVISPGKKSIVDLISNEKSILEEISQLCDKYTVSALERTLQSSADNTITPETFKATIVDGSPNEFYIQLESNTSELDKVWVSMESASTWPTLETVEVGQMCAALYDEYYYRAKVLSVGVDGVTVHYIDYGNQSSSSDLRRLPDDLQNIKELAICCALQSQSGIYTPQLIERFANLSKDVAMDFKYISENSNPAIVQLFDNGVQFTENANIESTEHLKIKAYISDISGPNHFYIQKNNEIEALMTSASEWPLMDASVRCVGKRCAALWDGAYYRAEIIAVDEKGTKVHFIDYGNESYATDIRRLPEDLERIERASMLCTLDNQNERFSDEFIQKFVNLSCDDEYEFEIVKQSSPCVVRLYVNGEIFSDGNVDGNIPKSSHAEAYDDSFSILNQVIEEVIEDAIDSEKSKGGTRATNNSTTITN</sequence>
<evidence type="ECO:0000313" key="3">
    <source>
        <dbReference type="EMBL" id="KAJ6642395.1"/>
    </source>
</evidence>
<protein>
    <submittedName>
        <fullName evidence="3">Maternal protein tudor</fullName>
    </submittedName>
</protein>
<gene>
    <name evidence="3" type="primary">tud_2</name>
    <name evidence="3" type="ORF">Bhyg_07343</name>
</gene>
<feature type="domain" description="Tudor" evidence="2">
    <location>
        <begin position="949"/>
        <end position="1005"/>
    </location>
</feature>
<proteinExistence type="predicted"/>
<dbReference type="AlphaFoldDB" id="A0A9Q0N2F0"/>
<feature type="domain" description="Tudor" evidence="2">
    <location>
        <begin position="580"/>
        <end position="638"/>
    </location>
</feature>
<dbReference type="GO" id="GO:0005737">
    <property type="term" value="C:cytoplasm"/>
    <property type="evidence" value="ECO:0007669"/>
    <property type="project" value="UniProtKB-ARBA"/>
</dbReference>
<evidence type="ECO:0000313" key="4">
    <source>
        <dbReference type="Proteomes" id="UP001151699"/>
    </source>
</evidence>
<dbReference type="Gene3D" id="2.30.30.140">
    <property type="match status" value="6"/>
</dbReference>
<dbReference type="SUPFAM" id="SSF63748">
    <property type="entry name" value="Tudor/PWWP/MBT"/>
    <property type="match status" value="6"/>
</dbReference>
<feature type="domain" description="Tudor" evidence="2">
    <location>
        <begin position="60"/>
        <end position="120"/>
    </location>
</feature>
<feature type="region of interest" description="Disordered" evidence="1">
    <location>
        <begin position="486"/>
        <end position="523"/>
    </location>
</feature>
<dbReference type="InterPro" id="IPR035437">
    <property type="entry name" value="SNase_OB-fold_sf"/>
</dbReference>
<dbReference type="InterPro" id="IPR050621">
    <property type="entry name" value="Tudor_domain_containing"/>
</dbReference>
<feature type="non-terminal residue" evidence="3">
    <location>
        <position position="1"/>
    </location>
</feature>
<dbReference type="Proteomes" id="UP001151699">
    <property type="component" value="Chromosome B"/>
</dbReference>
<comment type="caution">
    <text evidence="3">The sequence shown here is derived from an EMBL/GenBank/DDBJ whole genome shotgun (WGS) entry which is preliminary data.</text>
</comment>
<evidence type="ECO:0000256" key="1">
    <source>
        <dbReference type="SAM" id="MobiDB-lite"/>
    </source>
</evidence>
<reference evidence="3" key="1">
    <citation type="submission" date="2022-07" db="EMBL/GenBank/DDBJ databases">
        <authorList>
            <person name="Trinca V."/>
            <person name="Uliana J.V.C."/>
            <person name="Torres T.T."/>
            <person name="Ward R.J."/>
            <person name="Monesi N."/>
        </authorList>
    </citation>
    <scope>NUCLEOTIDE SEQUENCE</scope>
    <source>
        <strain evidence="3">HSMRA1968</strain>
        <tissue evidence="3">Whole embryos</tissue>
    </source>
</reference>
<dbReference type="EMBL" id="WJQU01000002">
    <property type="protein sequence ID" value="KAJ6642395.1"/>
    <property type="molecule type" value="Genomic_DNA"/>
</dbReference>